<evidence type="ECO:0000313" key="4">
    <source>
        <dbReference type="Proteomes" id="UP000176288"/>
    </source>
</evidence>
<dbReference type="KEGG" id="avu:BK816_00035"/>
<reference evidence="3 4" key="1">
    <citation type="submission" date="2016-10" db="EMBL/GenBank/DDBJ databases">
        <title>Actinomyces aegypiusis sp. nov., isolated from the Aegypius monachus in Qinghai Tibet Plateau China.</title>
        <authorList>
            <person name="Wang Y."/>
        </authorList>
    </citation>
    <scope>NUCLEOTIDE SEQUENCE [LARGE SCALE GENOMIC DNA]</scope>
    <source>
        <strain evidence="3 4">VUL4_3</strain>
    </source>
</reference>
<dbReference type="Pfam" id="PF12089">
    <property type="entry name" value="DUF3566"/>
    <property type="match status" value="1"/>
</dbReference>
<dbReference type="OrthoDB" id="3240216at2"/>
<dbReference type="InterPro" id="IPR021949">
    <property type="entry name" value="DUF3566_TM"/>
</dbReference>
<dbReference type="EMBL" id="CP017812">
    <property type="protein sequence ID" value="AOZ71874.1"/>
    <property type="molecule type" value="Genomic_DNA"/>
</dbReference>
<protein>
    <recommendedName>
        <fullName evidence="2">DUF3566 domain-containing protein</fullName>
    </recommendedName>
</protein>
<keyword evidence="1" id="KW-0812">Transmembrane</keyword>
<name>A0A1D9MHV3_9ACTO</name>
<feature type="transmembrane region" description="Helical" evidence="1">
    <location>
        <begin position="79"/>
        <end position="99"/>
    </location>
</feature>
<keyword evidence="1" id="KW-1133">Transmembrane helix</keyword>
<sequence>MSQPGAPRRYRMTVEQVDAMSVLRLSFLLSVAFGLAFIVAVGLMWGVLDGMHVFSKISEIVSDFDADQKLAVFLQYLHFSKFVSVAAIISVLNVILLTVMSTISALLYNVVVRLVGGISVVLIDE</sequence>
<dbReference type="Proteomes" id="UP000176288">
    <property type="component" value="Chromosome"/>
</dbReference>
<evidence type="ECO:0000313" key="3">
    <source>
        <dbReference type="EMBL" id="AOZ71874.1"/>
    </source>
</evidence>
<keyword evidence="1" id="KW-0472">Membrane</keyword>
<feature type="domain" description="DUF3566" evidence="2">
    <location>
        <begin position="7"/>
        <end position="124"/>
    </location>
</feature>
<dbReference type="STRING" id="1912795.BK816_00035"/>
<gene>
    <name evidence="3" type="ORF">BK816_00035</name>
</gene>
<dbReference type="RefSeq" id="WP_071163340.1">
    <property type="nucleotide sequence ID" value="NZ_CP017812.1"/>
</dbReference>
<evidence type="ECO:0000259" key="2">
    <source>
        <dbReference type="Pfam" id="PF12089"/>
    </source>
</evidence>
<keyword evidence="4" id="KW-1185">Reference proteome</keyword>
<dbReference type="AlphaFoldDB" id="A0A1D9MHV3"/>
<evidence type="ECO:0000256" key="1">
    <source>
        <dbReference type="SAM" id="Phobius"/>
    </source>
</evidence>
<proteinExistence type="predicted"/>
<feature type="transmembrane region" description="Helical" evidence="1">
    <location>
        <begin position="21"/>
        <end position="48"/>
    </location>
</feature>
<organism evidence="3 4">
    <name type="scientific">Boudabousia tangfeifanii</name>
    <dbReference type="NCBI Taxonomy" id="1912795"/>
    <lineage>
        <taxon>Bacteria</taxon>
        <taxon>Bacillati</taxon>
        <taxon>Actinomycetota</taxon>
        <taxon>Actinomycetes</taxon>
        <taxon>Actinomycetales</taxon>
        <taxon>Actinomycetaceae</taxon>
        <taxon>Boudabousia</taxon>
    </lineage>
</organism>
<accession>A0A1D9MHV3</accession>